<dbReference type="SMR" id="A0A2H5SI48"/>
<dbReference type="PROSITE" id="PS50088">
    <property type="entry name" value="ANK_REPEAT"/>
    <property type="match status" value="4"/>
</dbReference>
<dbReference type="Pfam" id="PF12796">
    <property type="entry name" value="Ank_2"/>
    <property type="match status" value="3"/>
</dbReference>
<dbReference type="SUPFAM" id="SSF51695">
    <property type="entry name" value="PLC-like phosphodiesterases"/>
    <property type="match status" value="1"/>
</dbReference>
<evidence type="ECO:0000256" key="1">
    <source>
        <dbReference type="ARBA" id="ARBA00022737"/>
    </source>
</evidence>
<dbReference type="GO" id="GO:0047389">
    <property type="term" value="F:glycerophosphocholine phosphodiesterase activity"/>
    <property type="evidence" value="ECO:0007669"/>
    <property type="project" value="TreeGrafter"/>
</dbReference>
<dbReference type="InterPro" id="IPR036770">
    <property type="entry name" value="Ankyrin_rpt-contain_sf"/>
</dbReference>
<keyword evidence="6" id="KW-1185">Reference proteome</keyword>
<dbReference type="PANTHER" id="PTHR22958">
    <property type="entry name" value="GLYCEROPHOSPHORYL DIESTER PHOSPHODIESTERASE"/>
    <property type="match status" value="1"/>
</dbReference>
<dbReference type="PANTHER" id="PTHR22958:SF1">
    <property type="entry name" value="GLYCEROPHOSPHOCHOLINE PHOSPHODIESTERASE GPCPD1"/>
    <property type="match status" value="1"/>
</dbReference>
<evidence type="ECO:0000256" key="2">
    <source>
        <dbReference type="ARBA" id="ARBA00022801"/>
    </source>
</evidence>
<dbReference type="GO" id="GO:0046475">
    <property type="term" value="P:glycerophospholipid catabolic process"/>
    <property type="evidence" value="ECO:0007669"/>
    <property type="project" value="TreeGrafter"/>
</dbReference>
<dbReference type="InterPro" id="IPR030395">
    <property type="entry name" value="GP_PDE_dom"/>
</dbReference>
<dbReference type="VEuPathDB" id="FungiDB:RhiirFUN_008936"/>
<name>A0A2H5SI48_RHIID</name>
<evidence type="ECO:0000256" key="4">
    <source>
        <dbReference type="SAM" id="MobiDB-lite"/>
    </source>
</evidence>
<dbReference type="SUPFAM" id="SSF48403">
    <property type="entry name" value="Ankyrin repeat"/>
    <property type="match status" value="1"/>
</dbReference>
<evidence type="ECO:0000256" key="3">
    <source>
        <dbReference type="ARBA" id="ARBA00023043"/>
    </source>
</evidence>
<dbReference type="InterPro" id="IPR004331">
    <property type="entry name" value="SPX_dom"/>
</dbReference>
<feature type="region of interest" description="Disordered" evidence="4">
    <location>
        <begin position="946"/>
        <end position="976"/>
    </location>
</feature>
<dbReference type="InterPro" id="IPR057506">
    <property type="entry name" value="C2_GPCPD1"/>
</dbReference>
<dbReference type="Pfam" id="PF03009">
    <property type="entry name" value="GDPD"/>
    <property type="match status" value="1"/>
</dbReference>
<accession>A0A2H5SI48</accession>
<dbReference type="Pfam" id="PF25329">
    <property type="entry name" value="C2_GDE1"/>
    <property type="match status" value="1"/>
</dbReference>
<keyword evidence="1" id="KW-0677">Repeat</keyword>
<protein>
    <submittedName>
        <fullName evidence="5">Glycerophosphodiesterase</fullName>
    </submittedName>
</protein>
<sequence>MKFGKTLLRNQIPEWSRNYISYKVLKKLINNAAKADETAVEDVVIGFFFEVDRELEKVNNFFLYKRTEMERRLRTLSEKYRCFNISIPNSPSIININPIDSGVNVPGLSAYINPNFDPYADEEFLVVIKETKDQIHKVLRFADMNKKGFIKILKKFEKKLGRQVKDRYLETKVNILPFASSSLFTEMLDSIEHWIQEVHRRVADYKQHVHQDNEFTTKARLRRINLTEEQDKILSNSISDDDAEALKDLINQLASNLNNKKDSNISSIQISPIKKTLTSMLYKACNSRAMRCIKLLLNSGASIHEDEDINERSLIHKLVIHGGKLPKDKSSSTNSNVIGLEGSQMTYFATVFHMQKDFKSIYSKTNNVSEDVSLISWILEHIPQIENSKVSFRDAFGRSPLHYAAINGFENCTKILLEFLIRTEQFPLQQGFNDPSWFDNDGFTPLLYAVLCGHTTVVNCIIKAGKIKNVDAISNADDSSSVTTVSPALPHNISHSHTQTPLAIACKFGQTVTARLLLAYGADPDIQDEEGETPLHLATRNGFDDCVRLLVGLDDYKEEHYTEEHQILSDDIKIILKSNLKKANTEIKENFYGWTPLSLAAVEGHIACVKTLIQAGADPNVKDNSGWTPHIHAVFRGYTAVKEILRPLTAFQEPSPLFSTEISKNNSKSFNKPEGASAELAYGHRYLQDQSLILVTLGNTDTRNSVSPVDLYNTYISSTSIPVTSVSLVVSTKNATGEPAIIDLPINNTSAIDPIMFYSSDIDEVILTFDLIPTYETKKQFIGRATALLSSVKTSSGPQHSSLMGSVTVPILSKDSLDVIGRVVFEFLIIKPFKHENLAVGSKHTYWTSTKVIGHRGSGMNRMETPNLQLGENTLISFITAASLGAEYVEFDVQLTKDHVPVIYHDWTITETGYDIPIHAITLQQYLKIKQQFVSEQFLVREHNIRKEFQHPSDNNDGKRNENREKKRRSHSVPVNTFVPSEKKEGKLKGNSDGTIQAPFATLVETFKQVPIHIGFNIEVKYPMIDEAEADSLPAYHTELNLFVDTILQCVYDHAQERNIIFSSFHPDICLMLAFKQPNYPVFFLTDCGEEKMADARCNSLQVAIRFAKFADLLGIVTKSVPIIEAPILVKTIKETGLLLFTYGSMNNDVTNVRLQRKAGVDAVIVDSVLAVRNGLQQND</sequence>
<proteinExistence type="predicted"/>
<evidence type="ECO:0000313" key="6">
    <source>
        <dbReference type="Proteomes" id="UP000018888"/>
    </source>
</evidence>
<dbReference type="Proteomes" id="UP000018888">
    <property type="component" value="Unassembled WGS sequence"/>
</dbReference>
<dbReference type="AlphaFoldDB" id="A0A2H5SI48"/>
<dbReference type="InterPro" id="IPR002110">
    <property type="entry name" value="Ankyrin_rpt"/>
</dbReference>
<reference evidence="5 6" key="1">
    <citation type="journal article" date="2013" name="Proc. Natl. Acad. Sci. U.S.A.">
        <title>Genome of an arbuscular mycorrhizal fungus provides insight into the oldest plant symbiosis.</title>
        <authorList>
            <person name="Tisserant E."/>
            <person name="Malbreil M."/>
            <person name="Kuo A."/>
            <person name="Kohler A."/>
            <person name="Symeonidi A."/>
            <person name="Balestrini R."/>
            <person name="Charron P."/>
            <person name="Duensing N."/>
            <person name="Frei Dit Frey N."/>
            <person name="Gianinazzi-Pearson V."/>
            <person name="Gilbert L.B."/>
            <person name="Handa Y."/>
            <person name="Herr J.R."/>
            <person name="Hijri M."/>
            <person name="Koul R."/>
            <person name="Kawaguchi M."/>
            <person name="Krajinski F."/>
            <person name="Lammers P.J."/>
            <person name="Masclaux F.G."/>
            <person name="Murat C."/>
            <person name="Morin E."/>
            <person name="Ndikumana S."/>
            <person name="Pagni M."/>
            <person name="Petitpierre D."/>
            <person name="Requena N."/>
            <person name="Rosikiewicz P."/>
            <person name="Riley R."/>
            <person name="Saito K."/>
            <person name="San Clemente H."/>
            <person name="Shapiro H."/>
            <person name="van Tuinen D."/>
            <person name="Becard G."/>
            <person name="Bonfante P."/>
            <person name="Paszkowski U."/>
            <person name="Shachar-Hill Y.Y."/>
            <person name="Tuskan G.A."/>
            <person name="Young P.W."/>
            <person name="Sanders I.R."/>
            <person name="Henrissat B."/>
            <person name="Rensing S.A."/>
            <person name="Grigoriev I.V."/>
            <person name="Corradi N."/>
            <person name="Roux C."/>
            <person name="Martin F."/>
        </authorList>
    </citation>
    <scope>NUCLEOTIDE SEQUENCE [LARGE SCALE GENOMIC DNA]</scope>
    <source>
        <strain evidence="5 6">DAOM 197198</strain>
    </source>
</reference>
<reference evidence="5 6" key="2">
    <citation type="journal article" date="2018" name="New Phytol.">
        <title>High intraspecific genome diversity in the model arbuscular mycorrhizal symbiont Rhizophagus irregularis.</title>
        <authorList>
            <person name="Chen E.C.H."/>
            <person name="Morin E."/>
            <person name="Beaudet D."/>
            <person name="Noel J."/>
            <person name="Yildirir G."/>
            <person name="Ndikumana S."/>
            <person name="Charron P."/>
            <person name="St-Onge C."/>
            <person name="Giorgi J."/>
            <person name="Kruger M."/>
            <person name="Marton T."/>
            <person name="Ropars J."/>
            <person name="Grigoriev I.V."/>
            <person name="Hainaut M."/>
            <person name="Henrissat B."/>
            <person name="Roux C."/>
            <person name="Martin F."/>
            <person name="Corradi N."/>
        </authorList>
    </citation>
    <scope>NUCLEOTIDE SEQUENCE [LARGE SCALE GENOMIC DNA]</scope>
    <source>
        <strain evidence="5 6">DAOM 197198</strain>
    </source>
</reference>
<dbReference type="Gene3D" id="3.20.20.190">
    <property type="entry name" value="Phosphatidylinositol (PI) phosphodiesterase"/>
    <property type="match status" value="1"/>
</dbReference>
<dbReference type="PROSITE" id="PS50297">
    <property type="entry name" value="ANK_REP_REGION"/>
    <property type="match status" value="4"/>
</dbReference>
<dbReference type="PROSITE" id="PS51382">
    <property type="entry name" value="SPX"/>
    <property type="match status" value="1"/>
</dbReference>
<dbReference type="SMART" id="SM00248">
    <property type="entry name" value="ANK"/>
    <property type="match status" value="6"/>
</dbReference>
<organism evidence="5 6">
    <name type="scientific">Rhizophagus irregularis (strain DAOM 181602 / DAOM 197198 / MUCL 43194)</name>
    <name type="common">Arbuscular mycorrhizal fungus</name>
    <name type="synonym">Glomus intraradices</name>
    <dbReference type="NCBI Taxonomy" id="747089"/>
    <lineage>
        <taxon>Eukaryota</taxon>
        <taxon>Fungi</taxon>
        <taxon>Fungi incertae sedis</taxon>
        <taxon>Mucoromycota</taxon>
        <taxon>Glomeromycotina</taxon>
        <taxon>Glomeromycetes</taxon>
        <taxon>Glomerales</taxon>
        <taxon>Glomeraceae</taxon>
        <taxon>Rhizophagus</taxon>
    </lineage>
</organism>
<gene>
    <name evidence="5" type="ORF">GLOIN_2v1832495</name>
</gene>
<dbReference type="Pfam" id="PF03105">
    <property type="entry name" value="SPX"/>
    <property type="match status" value="2"/>
</dbReference>
<dbReference type="STRING" id="747089.A0A2H5SI48"/>
<dbReference type="PROSITE" id="PS51704">
    <property type="entry name" value="GP_PDE"/>
    <property type="match status" value="1"/>
</dbReference>
<dbReference type="EMBL" id="AUPC02000090">
    <property type="protein sequence ID" value="POG72890.1"/>
    <property type="molecule type" value="Genomic_DNA"/>
</dbReference>
<feature type="compositionally biased region" description="Basic and acidic residues" evidence="4">
    <location>
        <begin position="946"/>
        <end position="965"/>
    </location>
</feature>
<comment type="caution">
    <text evidence="5">The sequence shown here is derived from an EMBL/GenBank/DDBJ whole genome shotgun (WGS) entry which is preliminary data.</text>
</comment>
<dbReference type="Gene3D" id="1.25.40.20">
    <property type="entry name" value="Ankyrin repeat-containing domain"/>
    <property type="match status" value="3"/>
</dbReference>
<keyword evidence="2" id="KW-0378">Hydrolase</keyword>
<evidence type="ECO:0000313" key="5">
    <source>
        <dbReference type="EMBL" id="POG72890.1"/>
    </source>
</evidence>
<dbReference type="InterPro" id="IPR017946">
    <property type="entry name" value="PLC-like_Pdiesterase_TIM-brl"/>
</dbReference>
<dbReference type="PRINTS" id="PR01415">
    <property type="entry name" value="ANKYRIN"/>
</dbReference>
<dbReference type="InterPro" id="IPR051578">
    <property type="entry name" value="GDPD"/>
</dbReference>
<keyword evidence="3" id="KW-0040">ANK repeat</keyword>
<dbReference type="PROSITE" id="PS50007">
    <property type="entry name" value="PIPLC_X_DOMAIN"/>
    <property type="match status" value="1"/>
</dbReference>